<dbReference type="OrthoDB" id="2815020at2"/>
<evidence type="ECO:0000313" key="1">
    <source>
        <dbReference type="EMBL" id="OAH59397.1"/>
    </source>
</evidence>
<sequence>MEDVKFNLEEAVNEYANAAIKKHFYDKKSKSKKSKGNLGTNQTNQLLTDMKEKEWDIVEIEGHGADRIITCKGRRDKTISRKELQQYNKCGNKNQMVYRTTLEELILMYLKYGIRRYNTTTNRRLAYEIGAITQEMYELSRLKNQEEKEDYYKALTEMKIFTGIEYSLLFDVANRETERIVKNIESILEDLSINNIIYYVPVTNGVVEGKNGMEEHEPLPPLLVGEIVIKQRQLREKYNVAFSDLRFRLKDERVKAYKKEEWEYLMTLGYTRIYNTNILELKAWDKEIEDYFQKRKELKEVFMLEHRDYAIDKAEKRNTDFFDKPAKVKNNKPLVALLGGREKKEFFKETETEYDKVFGTDLLEYDSMTQIKFSNAYGKYFGEVLKVLKEYQAEAE</sequence>
<gene>
    <name evidence="1" type="ORF">AWH48_14750</name>
</gene>
<organism evidence="1 2">
    <name type="scientific">Domibacillus aminovorans</name>
    <dbReference type="NCBI Taxonomy" id="29332"/>
    <lineage>
        <taxon>Bacteria</taxon>
        <taxon>Bacillati</taxon>
        <taxon>Bacillota</taxon>
        <taxon>Bacilli</taxon>
        <taxon>Bacillales</taxon>
        <taxon>Bacillaceae</taxon>
        <taxon>Domibacillus</taxon>
    </lineage>
</organism>
<dbReference type="RefSeq" id="WP_063974320.1">
    <property type="nucleotide sequence ID" value="NZ_LQWZ01000002.1"/>
</dbReference>
<dbReference type="EMBL" id="LQWZ01000002">
    <property type="protein sequence ID" value="OAH59397.1"/>
    <property type="molecule type" value="Genomic_DNA"/>
</dbReference>
<protein>
    <submittedName>
        <fullName evidence="1">Uncharacterized protein</fullName>
    </submittedName>
</protein>
<comment type="caution">
    <text evidence="1">The sequence shown here is derived from an EMBL/GenBank/DDBJ whole genome shotgun (WGS) entry which is preliminary data.</text>
</comment>
<proteinExistence type="predicted"/>
<dbReference type="AlphaFoldDB" id="A0A177L232"/>
<accession>A0A177L232</accession>
<dbReference type="Proteomes" id="UP000077271">
    <property type="component" value="Unassembled WGS sequence"/>
</dbReference>
<name>A0A177L232_9BACI</name>
<evidence type="ECO:0000313" key="2">
    <source>
        <dbReference type="Proteomes" id="UP000077271"/>
    </source>
</evidence>
<reference evidence="1 2" key="1">
    <citation type="submission" date="2016-01" db="EMBL/GenBank/DDBJ databases">
        <title>Investigation of taxonomic status of Bacillus aminovorans.</title>
        <authorList>
            <person name="Verma A."/>
            <person name="Pal Y."/>
            <person name="Krishnamurthi S."/>
        </authorList>
    </citation>
    <scope>NUCLEOTIDE SEQUENCE [LARGE SCALE GENOMIC DNA]</scope>
    <source>
        <strain evidence="1 2">DSM 4337</strain>
    </source>
</reference>